<name>A0ABT4VNP8_9HYPH</name>
<dbReference type="Proteomes" id="UP001148313">
    <property type="component" value="Unassembled WGS sequence"/>
</dbReference>
<protein>
    <recommendedName>
        <fullName evidence="4">LPS export ABC transporter periplasmic protein LptC</fullName>
    </recommendedName>
</protein>
<feature type="signal peptide" evidence="1">
    <location>
        <begin position="1"/>
        <end position="23"/>
    </location>
</feature>
<proteinExistence type="predicted"/>
<accession>A0ABT4VNP8</accession>
<organism evidence="2 3">
    <name type="scientific">Hoeflea poritis</name>
    <dbReference type="NCBI Taxonomy" id="2993659"/>
    <lineage>
        <taxon>Bacteria</taxon>
        <taxon>Pseudomonadati</taxon>
        <taxon>Pseudomonadota</taxon>
        <taxon>Alphaproteobacteria</taxon>
        <taxon>Hyphomicrobiales</taxon>
        <taxon>Rhizobiaceae</taxon>
        <taxon>Hoeflea</taxon>
    </lineage>
</organism>
<dbReference type="EMBL" id="JAPJZH010000007">
    <property type="protein sequence ID" value="MDA4846325.1"/>
    <property type="molecule type" value="Genomic_DNA"/>
</dbReference>
<feature type="chain" id="PRO_5045840230" description="LPS export ABC transporter periplasmic protein LptC" evidence="1">
    <location>
        <begin position="24"/>
        <end position="190"/>
    </location>
</feature>
<reference evidence="2" key="1">
    <citation type="submission" date="2022-11" db="EMBL/GenBank/DDBJ databases">
        <title>Hoeflea poritis sp. nov., isolated from scleractinian coral Porites lutea.</title>
        <authorList>
            <person name="Zhang G."/>
            <person name="Wei Q."/>
            <person name="Cai L."/>
        </authorList>
    </citation>
    <scope>NUCLEOTIDE SEQUENCE</scope>
    <source>
        <strain evidence="2">E7-10</strain>
    </source>
</reference>
<sequence length="190" mass="19617">MAFPAVTLLAVAAFVGSTMISRALPEGASIDKAAFSGGKIIMSNPVMTGQVGDDQSYSVAASRAVQDVSAPSVIRLEDIVADFPLGETEVAVLSALSGIYNRDEELLTFDQPFSVTTESGVKAELNSANIDIKADSLKSDKQVKIETEKATLIAQSLTMTDKGATVIFGNGVQMTIKPGAVQSAADASGG</sequence>
<keyword evidence="3" id="KW-1185">Reference proteome</keyword>
<comment type="caution">
    <text evidence="2">The sequence shown here is derived from an EMBL/GenBank/DDBJ whole genome shotgun (WGS) entry which is preliminary data.</text>
</comment>
<gene>
    <name evidence="2" type="ORF">OOZ53_13245</name>
</gene>
<keyword evidence="1" id="KW-0732">Signal</keyword>
<evidence type="ECO:0008006" key="4">
    <source>
        <dbReference type="Google" id="ProtNLM"/>
    </source>
</evidence>
<evidence type="ECO:0000313" key="3">
    <source>
        <dbReference type="Proteomes" id="UP001148313"/>
    </source>
</evidence>
<evidence type="ECO:0000256" key="1">
    <source>
        <dbReference type="SAM" id="SignalP"/>
    </source>
</evidence>
<evidence type="ECO:0000313" key="2">
    <source>
        <dbReference type="EMBL" id="MDA4846325.1"/>
    </source>
</evidence>